<dbReference type="AlphaFoldDB" id="A0A0J1IP71"/>
<dbReference type="GO" id="GO:0030435">
    <property type="term" value="P:sporulation resulting in formation of a cellular spore"/>
    <property type="evidence" value="ECO:0007669"/>
    <property type="project" value="InterPro"/>
</dbReference>
<evidence type="ECO:0000313" key="3">
    <source>
        <dbReference type="Proteomes" id="UP000036356"/>
    </source>
</evidence>
<comment type="caution">
    <text evidence="2">The sequence shown here is derived from an EMBL/GenBank/DDBJ whole genome shotgun (WGS) entry which is preliminary data.</text>
</comment>
<dbReference type="InterPro" id="IPR013693">
    <property type="entry name" value="SpoIID/LytB_N"/>
</dbReference>
<dbReference type="RefSeq" id="WP_047809723.1">
    <property type="nucleotide sequence ID" value="NZ_LDZY01000005.1"/>
</dbReference>
<dbReference type="Proteomes" id="UP000036356">
    <property type="component" value="Unassembled WGS sequence"/>
</dbReference>
<sequence>MLWSVRRWSFLLLATFLLLMNQVKICQAREISVELVWKFGQAGWVEIQAEQGLYQVVSGTMTLNFPKGSRLEVGWGGWNPILRVNESDFQIFRDTKLEIKEKDSGSLVVRTPEGKAAAYRGNLTLDWHKDHWRLVNQLDSEDYLKGVVPIEMSNAWAKRGLEGLKAQAVAARTYLVKHTQNRKAITDSPDIDQAYAGMNVEGEASQAVEATRGKIIVDVDTGQPIEALYSAHNGGYSEDAKNVWGNADNHNLAHPDQFSEGIGGAADHWRFIISAPQLGSAFGLGPVQTINVEKFPSGRVQKVLLTDEFGSSLTISGRKFVQAFYPFGQEIQANAFLGTLFDVHKVAAAEKVSNLKGISSVLEMLNYRNNSGPLLAKIISSSLGVRADPQPYGVFIFEGRGWGHGVGMSQWGAYHMAQMGYTYEEIIHFYYNNVLIKTSEEKNL</sequence>
<dbReference type="STRING" id="476652.DEAC_c18750"/>
<protein>
    <submittedName>
        <fullName evidence="2">Amidase enhancer</fullName>
    </submittedName>
</protein>
<reference evidence="2 3" key="1">
    <citation type="submission" date="2015-06" db="EMBL/GenBank/DDBJ databases">
        <title>Draft genome of the moderately acidophilic sulfate reducer Candidatus Desulfosporosinus acididurans strain M1.</title>
        <authorList>
            <person name="Poehlein A."/>
            <person name="Petzsch P."/>
            <person name="Johnson B.D."/>
            <person name="Schloemann M."/>
            <person name="Daniel R."/>
            <person name="Muehling M."/>
        </authorList>
    </citation>
    <scope>NUCLEOTIDE SEQUENCE [LARGE SCALE GENOMIC DNA]</scope>
    <source>
        <strain evidence="2 3">M1</strain>
    </source>
</reference>
<dbReference type="EMBL" id="LDZY01000005">
    <property type="protein sequence ID" value="KLU66476.1"/>
    <property type="molecule type" value="Genomic_DNA"/>
</dbReference>
<keyword evidence="3" id="KW-1185">Reference proteome</keyword>
<dbReference type="PATRIC" id="fig|476652.3.peg.1940"/>
<organism evidence="2 3">
    <name type="scientific">Desulfosporosinus acididurans</name>
    <dbReference type="NCBI Taxonomy" id="476652"/>
    <lineage>
        <taxon>Bacteria</taxon>
        <taxon>Bacillati</taxon>
        <taxon>Bacillota</taxon>
        <taxon>Clostridia</taxon>
        <taxon>Eubacteriales</taxon>
        <taxon>Desulfitobacteriaceae</taxon>
        <taxon>Desulfosporosinus</taxon>
    </lineage>
</organism>
<gene>
    <name evidence="2" type="primary">lytB_3</name>
    <name evidence="2" type="ORF">DEAC_c18750</name>
</gene>
<dbReference type="Pfam" id="PF08486">
    <property type="entry name" value="SpoIID"/>
    <property type="match status" value="1"/>
</dbReference>
<accession>A0A0J1IP71</accession>
<evidence type="ECO:0000313" key="2">
    <source>
        <dbReference type="EMBL" id="KLU66476.1"/>
    </source>
</evidence>
<dbReference type="NCBIfam" id="TIGR02669">
    <property type="entry name" value="SpoIID_LytB"/>
    <property type="match status" value="1"/>
</dbReference>
<dbReference type="InterPro" id="IPR013486">
    <property type="entry name" value="SpoIID/LytB"/>
</dbReference>
<proteinExistence type="predicted"/>
<evidence type="ECO:0000259" key="1">
    <source>
        <dbReference type="Pfam" id="PF08486"/>
    </source>
</evidence>
<name>A0A0J1IP71_9FIRM</name>
<feature type="domain" description="Sporulation stage II protein D amidase enhancer LytB N-terminal" evidence="1">
    <location>
        <begin position="130"/>
        <end position="216"/>
    </location>
</feature>